<comment type="caution">
    <text evidence="1">The sequence shown here is derived from an EMBL/GenBank/DDBJ whole genome shotgun (WGS) entry which is preliminary data.</text>
</comment>
<accession>A0A415C2R6</accession>
<evidence type="ECO:0000313" key="2">
    <source>
        <dbReference type="Proteomes" id="UP000283727"/>
    </source>
</evidence>
<dbReference type="AlphaFoldDB" id="A0A415C2R6"/>
<proteinExistence type="predicted"/>
<sequence length="162" mass="18782">MGTRSIIAITNPDFMISAIYCQLDGYPSGVGKLLLNHYTNPDDITRLMGLGDLSWLGDKPEDPGDLWEREKLFYALDHEDWSKAFNEYWADVSRYCKSYATATRHRSERMFPKPLPRAEFDQAVDDSIMIAYVYLWDGSQWRYKHRGDGFAPLTREVVEDEA</sequence>
<dbReference type="RefSeq" id="WP_118269658.1">
    <property type="nucleotide sequence ID" value="NZ_QRLK01000009.1"/>
</dbReference>
<name>A0A415C2R6_BIFBI</name>
<dbReference type="EMBL" id="QRLR01000006">
    <property type="protein sequence ID" value="RHJ22018.1"/>
    <property type="molecule type" value="Genomic_DNA"/>
</dbReference>
<evidence type="ECO:0000313" key="1">
    <source>
        <dbReference type="EMBL" id="RHJ22018.1"/>
    </source>
</evidence>
<dbReference type="Proteomes" id="UP000283727">
    <property type="component" value="Unassembled WGS sequence"/>
</dbReference>
<gene>
    <name evidence="1" type="ORF">DW137_09300</name>
</gene>
<organism evidence="1 2">
    <name type="scientific">Bifidobacterium bifidum</name>
    <dbReference type="NCBI Taxonomy" id="1681"/>
    <lineage>
        <taxon>Bacteria</taxon>
        <taxon>Bacillati</taxon>
        <taxon>Actinomycetota</taxon>
        <taxon>Actinomycetes</taxon>
        <taxon>Bifidobacteriales</taxon>
        <taxon>Bifidobacteriaceae</taxon>
        <taxon>Bifidobacterium</taxon>
    </lineage>
</organism>
<protein>
    <submittedName>
        <fullName evidence="1">Uncharacterized protein</fullName>
    </submittedName>
</protein>
<reference evidence="1 2" key="1">
    <citation type="submission" date="2018-08" db="EMBL/GenBank/DDBJ databases">
        <title>A genome reference for cultivated species of the human gut microbiota.</title>
        <authorList>
            <person name="Zou Y."/>
            <person name="Xue W."/>
            <person name="Luo G."/>
        </authorList>
    </citation>
    <scope>NUCLEOTIDE SEQUENCE [LARGE SCALE GENOMIC DNA]</scope>
    <source>
        <strain evidence="1 2">AM12-10</strain>
    </source>
</reference>